<comment type="subcellular location">
    <subcellularLocation>
        <location evidence="1">Nucleus</location>
    </subcellularLocation>
</comment>
<feature type="region of interest" description="Disordered" evidence="4">
    <location>
        <begin position="152"/>
        <end position="228"/>
    </location>
</feature>
<feature type="compositionally biased region" description="Polar residues" evidence="4">
    <location>
        <begin position="114"/>
        <end position="127"/>
    </location>
</feature>
<dbReference type="SUPFAM" id="SSF82704">
    <property type="entry name" value="AlbA-like"/>
    <property type="match status" value="1"/>
</dbReference>
<proteinExistence type="inferred from homology"/>
<sequence length="228" mass="24303">MAEPGNAGLPSLSVDGDEVRVKTAGRIRDYVSYVVDRLQSETGASTSRVVTVTATGRAVPKAVAVAEIAKRSHGGALHQVTTIDSLDAADGARRRKSDAEGASDENTRIGEPMTNENVTKTKSTFPSEPNVGTRRVTAIAIALSRDARALNPEAPGYQFSPETTPTEFLPSAARSDRRKDNRTREPEKKTTEAAAATPDGKADAPRRRRTRRGRGGAKKEKAAHDADA</sequence>
<evidence type="ECO:0000256" key="3">
    <source>
        <dbReference type="ARBA" id="ARBA00023242"/>
    </source>
</evidence>
<dbReference type="InterPro" id="IPR002775">
    <property type="entry name" value="DNA/RNA-bd_Alba-like"/>
</dbReference>
<dbReference type="Pfam" id="PF01918">
    <property type="entry name" value="Alba"/>
    <property type="match status" value="1"/>
</dbReference>
<feature type="region of interest" description="Disordered" evidence="4">
    <location>
        <begin position="88"/>
        <end position="131"/>
    </location>
</feature>
<dbReference type="InterPro" id="IPR036882">
    <property type="entry name" value="Alba-like_dom_sf"/>
</dbReference>
<evidence type="ECO:0000256" key="4">
    <source>
        <dbReference type="SAM" id="MobiDB-lite"/>
    </source>
</evidence>
<feature type="domain" description="DNA/RNA-binding protein Alba-like" evidence="5">
    <location>
        <begin position="18"/>
        <end position="85"/>
    </location>
</feature>
<organism evidence="6">
    <name type="scientific">Micromonas pusilla</name>
    <name type="common">Picoplanktonic green alga</name>
    <name type="synonym">Chromulina pusilla</name>
    <dbReference type="NCBI Taxonomy" id="38833"/>
    <lineage>
        <taxon>Eukaryota</taxon>
        <taxon>Viridiplantae</taxon>
        <taxon>Chlorophyta</taxon>
        <taxon>Mamiellophyceae</taxon>
        <taxon>Mamiellales</taxon>
        <taxon>Mamiellaceae</taxon>
        <taxon>Micromonas</taxon>
    </lineage>
</organism>
<gene>
    <name evidence="6" type="ORF">MSP1401_LOCUS12272</name>
</gene>
<evidence type="ECO:0000256" key="1">
    <source>
        <dbReference type="ARBA" id="ARBA00004123"/>
    </source>
</evidence>
<protein>
    <recommendedName>
        <fullName evidence="5">DNA/RNA-binding protein Alba-like domain-containing protein</fullName>
    </recommendedName>
</protein>
<dbReference type="GO" id="GO:0003676">
    <property type="term" value="F:nucleic acid binding"/>
    <property type="evidence" value="ECO:0007669"/>
    <property type="project" value="InterPro"/>
</dbReference>
<evidence type="ECO:0000256" key="2">
    <source>
        <dbReference type="ARBA" id="ARBA00008018"/>
    </source>
</evidence>
<name>A0A7S0DGA2_MICPS</name>
<comment type="similarity">
    <text evidence="2">Belongs to the histone-like Alba family.</text>
</comment>
<dbReference type="PANTHER" id="PTHR13516">
    <property type="entry name" value="RIBONUCLEASE P SUBUNIT P25"/>
    <property type="match status" value="1"/>
</dbReference>
<reference evidence="6" key="1">
    <citation type="submission" date="2021-01" db="EMBL/GenBank/DDBJ databases">
        <authorList>
            <person name="Corre E."/>
            <person name="Pelletier E."/>
            <person name="Niang G."/>
            <person name="Scheremetjew M."/>
            <person name="Finn R."/>
            <person name="Kale V."/>
            <person name="Holt S."/>
            <person name="Cochrane G."/>
            <person name="Meng A."/>
            <person name="Brown T."/>
            <person name="Cohen L."/>
        </authorList>
    </citation>
    <scope>NUCLEOTIDE SEQUENCE</scope>
    <source>
        <strain evidence="6">CCAC1681</strain>
    </source>
</reference>
<accession>A0A7S0DGA2</accession>
<dbReference type="GO" id="GO:0005634">
    <property type="term" value="C:nucleus"/>
    <property type="evidence" value="ECO:0007669"/>
    <property type="project" value="UniProtKB-SubCell"/>
</dbReference>
<keyword evidence="3" id="KW-0539">Nucleus</keyword>
<evidence type="ECO:0000313" key="6">
    <source>
        <dbReference type="EMBL" id="CAD8451569.1"/>
    </source>
</evidence>
<evidence type="ECO:0000259" key="5">
    <source>
        <dbReference type="Pfam" id="PF01918"/>
    </source>
</evidence>
<feature type="compositionally biased region" description="Basic and acidic residues" evidence="4">
    <location>
        <begin position="217"/>
        <end position="228"/>
    </location>
</feature>
<dbReference type="AlphaFoldDB" id="A0A7S0DGA2"/>
<dbReference type="EMBL" id="HBEN01014689">
    <property type="protein sequence ID" value="CAD8451569.1"/>
    <property type="molecule type" value="Transcribed_RNA"/>
</dbReference>
<dbReference type="InterPro" id="IPR051958">
    <property type="entry name" value="Alba-like_NAB"/>
</dbReference>
<feature type="compositionally biased region" description="Basic residues" evidence="4">
    <location>
        <begin position="206"/>
        <end position="216"/>
    </location>
</feature>
<feature type="compositionally biased region" description="Basic and acidic residues" evidence="4">
    <location>
        <begin position="174"/>
        <end position="191"/>
    </location>
</feature>
<dbReference type="Gene3D" id="3.30.110.20">
    <property type="entry name" value="Alba-like domain"/>
    <property type="match status" value="1"/>
</dbReference>